<organism evidence="2">
    <name type="scientific">freshwater metagenome</name>
    <dbReference type="NCBI Taxonomy" id="449393"/>
    <lineage>
        <taxon>unclassified sequences</taxon>
        <taxon>metagenomes</taxon>
        <taxon>ecological metagenomes</taxon>
    </lineage>
</organism>
<feature type="compositionally biased region" description="Low complexity" evidence="1">
    <location>
        <begin position="242"/>
        <end position="257"/>
    </location>
</feature>
<protein>
    <submittedName>
        <fullName evidence="2">Unannotated protein</fullName>
    </submittedName>
</protein>
<evidence type="ECO:0000313" key="2">
    <source>
        <dbReference type="EMBL" id="CAB4990309.1"/>
    </source>
</evidence>
<evidence type="ECO:0000256" key="1">
    <source>
        <dbReference type="SAM" id="MobiDB-lite"/>
    </source>
</evidence>
<feature type="region of interest" description="Disordered" evidence="1">
    <location>
        <begin position="232"/>
        <end position="266"/>
    </location>
</feature>
<dbReference type="AlphaFoldDB" id="A0A6J7NI13"/>
<reference evidence="2" key="1">
    <citation type="submission" date="2020-05" db="EMBL/GenBank/DDBJ databases">
        <authorList>
            <person name="Chiriac C."/>
            <person name="Salcher M."/>
            <person name="Ghai R."/>
            <person name="Kavagutti S V."/>
        </authorList>
    </citation>
    <scope>NUCLEOTIDE SEQUENCE</scope>
</reference>
<proteinExistence type="predicted"/>
<name>A0A6J7NI13_9ZZZZ</name>
<dbReference type="EMBL" id="CAFBOL010000033">
    <property type="protein sequence ID" value="CAB4990309.1"/>
    <property type="molecule type" value="Genomic_DNA"/>
</dbReference>
<sequence length="266" mass="29914">MQHVANRNRLALRVDPTRCHHRREDLDEIAQHLEARRPRADDDGGPQFDHRHRALGELRAHLLATGQMFAEVPRRMVAEPAQVDDALQCRTLGSAPEVLGDGTVVLGPLGRRADRVHQVERSVHPGHRLAEVTPDVTLHDLDGCAPWRGQHLRRCAHQAPHPVPALEQHCHQPATDVAAGPRHQHQRSRQHTRRLGLVRLRHDVIAGHVKIRTVRANCQRNWRIPRMKSALVRPSGAPARTRPWPRSSGGFRRGSSPTECAGHPSR</sequence>
<gene>
    <name evidence="2" type="ORF">UFOPK3931_01424</name>
</gene>
<accession>A0A6J7NI13</accession>